<dbReference type="OrthoDB" id="455474at2"/>
<accession>A0A4S1W8A9</accession>
<name>A0A4S1W8A9_9SPHN</name>
<dbReference type="SUPFAM" id="SSF52540">
    <property type="entry name" value="P-loop containing nucleoside triphosphate hydrolases"/>
    <property type="match status" value="1"/>
</dbReference>
<dbReference type="GO" id="GO:0016301">
    <property type="term" value="F:kinase activity"/>
    <property type="evidence" value="ECO:0007669"/>
    <property type="project" value="UniProtKB-KW"/>
</dbReference>
<comment type="caution">
    <text evidence="1">The sequence shown here is derived from an EMBL/GenBank/DDBJ whole genome shotgun (WGS) entry which is preliminary data.</text>
</comment>
<dbReference type="EMBL" id="SRXU01000008">
    <property type="protein sequence ID" value="TGX39131.1"/>
    <property type="molecule type" value="Genomic_DNA"/>
</dbReference>
<keyword evidence="1" id="KW-0808">Transferase</keyword>
<dbReference type="AlphaFoldDB" id="A0A4S1W8A9"/>
<organism evidence="1 2">
    <name type="scientific">Sphingomonas naasensis</name>
    <dbReference type="NCBI Taxonomy" id="1344951"/>
    <lineage>
        <taxon>Bacteria</taxon>
        <taxon>Pseudomonadati</taxon>
        <taxon>Pseudomonadota</taxon>
        <taxon>Alphaproteobacteria</taxon>
        <taxon>Sphingomonadales</taxon>
        <taxon>Sphingomonadaceae</taxon>
        <taxon>Sphingomonas</taxon>
    </lineage>
</organism>
<sequence>MCTKCKRGTFRCAAARHDPAMGEVADAIAAMLPARFGAGARAPYVLGIAGAQGSGKSTVAAQLAERLAARGLRCALLSLDDLYLDGVRRAALAAQVHPLLRTRGVPGTHDVALGLAILERLGAAGPVALPRFDKARDEPVPRAQWPRFEAPADVLILEGWCLGARPQSPGMLAVPVNALEREADASGAWRGYVNDQLTGPYARLFDRIDGLALLAAPDFATVATWRIEQEHGLRARCAAEGRSTEAVMSDAEVRSFVAYFQRITEQMLLDASADRVIRLDRQRQILAISPAR</sequence>
<evidence type="ECO:0000313" key="1">
    <source>
        <dbReference type="EMBL" id="TGX39131.1"/>
    </source>
</evidence>
<gene>
    <name evidence="1" type="ORF">E5A74_16535</name>
</gene>
<keyword evidence="1" id="KW-0418">Kinase</keyword>
<proteinExistence type="predicted"/>
<dbReference type="Pfam" id="PF03308">
    <property type="entry name" value="MeaB"/>
    <property type="match status" value="1"/>
</dbReference>
<protein>
    <submittedName>
        <fullName evidence="1">Kinase</fullName>
    </submittedName>
</protein>
<reference evidence="1 2" key="1">
    <citation type="submission" date="2019-04" db="EMBL/GenBank/DDBJ databases">
        <title>Sphingomonas psychrotolerans sp. nov., isolated from soil in the Tianshan Mountains, Xinjiang, China.</title>
        <authorList>
            <person name="Luo Y."/>
            <person name="Sheng H."/>
        </authorList>
    </citation>
    <scope>NUCLEOTIDE SEQUENCE [LARGE SCALE GENOMIC DNA]</scope>
    <source>
        <strain evidence="1 2">KIS18-15</strain>
    </source>
</reference>
<dbReference type="InterPro" id="IPR027417">
    <property type="entry name" value="P-loop_NTPase"/>
</dbReference>
<evidence type="ECO:0000313" key="2">
    <source>
        <dbReference type="Proteomes" id="UP000309848"/>
    </source>
</evidence>
<dbReference type="Gene3D" id="3.40.50.300">
    <property type="entry name" value="P-loop containing nucleotide triphosphate hydrolases"/>
    <property type="match status" value="1"/>
</dbReference>
<keyword evidence="2" id="KW-1185">Reference proteome</keyword>
<dbReference type="Proteomes" id="UP000309848">
    <property type="component" value="Unassembled WGS sequence"/>
</dbReference>